<feature type="transmembrane region" description="Helical" evidence="1">
    <location>
        <begin position="51"/>
        <end position="71"/>
    </location>
</feature>
<comment type="caution">
    <text evidence="2">The sequence shown here is derived from an EMBL/GenBank/DDBJ whole genome shotgun (WGS) entry which is preliminary data.</text>
</comment>
<proteinExistence type="predicted"/>
<evidence type="ECO:0000256" key="1">
    <source>
        <dbReference type="SAM" id="Phobius"/>
    </source>
</evidence>
<feature type="transmembrane region" description="Helical" evidence="1">
    <location>
        <begin position="127"/>
        <end position="154"/>
    </location>
</feature>
<keyword evidence="1" id="KW-0472">Membrane</keyword>
<keyword evidence="1" id="KW-0812">Transmembrane</keyword>
<protein>
    <submittedName>
        <fullName evidence="2">Uncharacterized protein</fullName>
    </submittedName>
</protein>
<sequence>MVFFFRQNLNSFVSNFGFRFFPLFFVPSLILFLDIGLRWKILSHMETLQVYYYLLSFLYSILIYFLLLFSLSLLDSISNKKVYWVLLIFSSLSYSVCMIGSYGYFIYTGIMPNFFVFSYIFQEPFNSWTLLSAGLTFWVWIFFFFLLILVFVSLRVASQNFKPVRFAKSIYFSLVFGILILAAFFHNNTRFNDQIYVSDVNSISFINRNLYNLITGDRLGSAGLQSRNRPNLKRGIDSFSKKRFDRFK</sequence>
<name>A0AAQ1SPY2_LEPIR</name>
<dbReference type="AlphaFoldDB" id="A0AAQ1SPY2"/>
<feature type="transmembrane region" description="Helical" evidence="1">
    <location>
        <begin position="83"/>
        <end position="107"/>
    </location>
</feature>
<reference evidence="2 3" key="1">
    <citation type="submission" date="2017-11" db="EMBL/GenBank/DDBJ databases">
        <authorList>
            <person name="Lechat P."/>
        </authorList>
    </citation>
    <scope>NUCLEOTIDE SEQUENCE [LARGE SCALE GENOMIC DNA]</scope>
    <source>
        <strain evidence="2">L495</strain>
    </source>
</reference>
<feature type="transmembrane region" description="Helical" evidence="1">
    <location>
        <begin position="20"/>
        <end position="39"/>
    </location>
</feature>
<accession>A0AAQ1SPY2</accession>
<organism evidence="2 3">
    <name type="scientific">Leptospira interrogans serovar Manilae</name>
    <dbReference type="NCBI Taxonomy" id="214675"/>
    <lineage>
        <taxon>Bacteria</taxon>
        <taxon>Pseudomonadati</taxon>
        <taxon>Spirochaetota</taxon>
        <taxon>Spirochaetia</taxon>
        <taxon>Leptospirales</taxon>
        <taxon>Leptospiraceae</taxon>
        <taxon>Leptospira</taxon>
    </lineage>
</organism>
<dbReference type="Proteomes" id="UP000234460">
    <property type="component" value="Chromosome LMANV2"/>
</dbReference>
<feature type="transmembrane region" description="Helical" evidence="1">
    <location>
        <begin position="166"/>
        <end position="185"/>
    </location>
</feature>
<keyword evidence="1" id="KW-1133">Transmembrane helix</keyword>
<evidence type="ECO:0000313" key="3">
    <source>
        <dbReference type="Proteomes" id="UP000234460"/>
    </source>
</evidence>
<dbReference type="EMBL" id="OEJX01000046">
    <property type="protein sequence ID" value="SOR62737.1"/>
    <property type="molecule type" value="Genomic_DNA"/>
</dbReference>
<gene>
    <name evidence="2" type="ORF">LMANV2_500052</name>
</gene>
<evidence type="ECO:0000313" key="2">
    <source>
        <dbReference type="EMBL" id="SOR62737.1"/>
    </source>
</evidence>